<evidence type="ECO:0000313" key="1">
    <source>
        <dbReference type="EMBL" id="EYB83990.1"/>
    </source>
</evidence>
<dbReference type="Proteomes" id="UP000024635">
    <property type="component" value="Unassembled WGS sequence"/>
</dbReference>
<proteinExistence type="predicted"/>
<dbReference type="EMBL" id="JARK01001661">
    <property type="protein sequence ID" value="EYB83990.1"/>
    <property type="molecule type" value="Genomic_DNA"/>
</dbReference>
<name>A0A016S030_9BILA</name>
<protein>
    <submittedName>
        <fullName evidence="1">Uncharacterized protein</fullName>
    </submittedName>
</protein>
<comment type="caution">
    <text evidence="1">The sequence shown here is derived from an EMBL/GenBank/DDBJ whole genome shotgun (WGS) entry which is preliminary data.</text>
</comment>
<organism evidence="1 2">
    <name type="scientific">Ancylostoma ceylanicum</name>
    <dbReference type="NCBI Taxonomy" id="53326"/>
    <lineage>
        <taxon>Eukaryota</taxon>
        <taxon>Metazoa</taxon>
        <taxon>Ecdysozoa</taxon>
        <taxon>Nematoda</taxon>
        <taxon>Chromadorea</taxon>
        <taxon>Rhabditida</taxon>
        <taxon>Rhabditina</taxon>
        <taxon>Rhabditomorpha</taxon>
        <taxon>Strongyloidea</taxon>
        <taxon>Ancylostomatidae</taxon>
        <taxon>Ancylostomatinae</taxon>
        <taxon>Ancylostoma</taxon>
    </lineage>
</organism>
<sequence length="76" mass="8754">MCSRQFLTYLLNKMPEVKTEPCSEHCTKSLDCSCLIDLSSPATIERGFYAWLNRHDSIAAFTLRDHVIAPEFWIDS</sequence>
<dbReference type="AlphaFoldDB" id="A0A016S030"/>
<evidence type="ECO:0000313" key="2">
    <source>
        <dbReference type="Proteomes" id="UP000024635"/>
    </source>
</evidence>
<gene>
    <name evidence="1" type="primary">Acey_s0325.g2554</name>
    <name evidence="1" type="ORF">Y032_0325g2554</name>
</gene>
<reference evidence="2" key="1">
    <citation type="journal article" date="2015" name="Nat. Genet.">
        <title>The genome and transcriptome of the zoonotic hookworm Ancylostoma ceylanicum identify infection-specific gene families.</title>
        <authorList>
            <person name="Schwarz E.M."/>
            <person name="Hu Y."/>
            <person name="Antoshechkin I."/>
            <person name="Miller M.M."/>
            <person name="Sternberg P.W."/>
            <person name="Aroian R.V."/>
        </authorList>
    </citation>
    <scope>NUCLEOTIDE SEQUENCE</scope>
    <source>
        <strain evidence="2">HY135</strain>
    </source>
</reference>
<accession>A0A016S030</accession>
<keyword evidence="2" id="KW-1185">Reference proteome</keyword>